<dbReference type="Pfam" id="PF07686">
    <property type="entry name" value="V-set"/>
    <property type="match status" value="1"/>
</dbReference>
<dbReference type="InterPro" id="IPR013106">
    <property type="entry name" value="Ig_V-set"/>
</dbReference>
<reference evidence="2" key="1">
    <citation type="submission" date="2025-08" db="UniProtKB">
        <authorList>
            <consortium name="Ensembl"/>
        </authorList>
    </citation>
    <scope>IDENTIFICATION</scope>
</reference>
<evidence type="ECO:0000313" key="2">
    <source>
        <dbReference type="Ensembl" id="ENSMMMP00000024070.1"/>
    </source>
</evidence>
<proteinExistence type="predicted"/>
<dbReference type="AlphaFoldDB" id="A0A8C6EYA7"/>
<accession>A0A8C6EYA7</accession>
<dbReference type="Ensembl" id="ENSMMMT00000027250.1">
    <property type="protein sequence ID" value="ENSMMMP00000024070.1"/>
    <property type="gene ID" value="ENSMMMG00000021053.1"/>
</dbReference>
<evidence type="ECO:0000259" key="1">
    <source>
        <dbReference type="SMART" id="SM00406"/>
    </source>
</evidence>
<feature type="domain" description="Immunoglobulin V-set" evidence="1">
    <location>
        <begin position="36"/>
        <end position="109"/>
    </location>
</feature>
<keyword evidence="3" id="KW-1185">Reference proteome</keyword>
<dbReference type="InterPro" id="IPR013783">
    <property type="entry name" value="Ig-like_fold"/>
</dbReference>
<reference evidence="2" key="2">
    <citation type="submission" date="2025-09" db="UniProtKB">
        <authorList>
            <consortium name="Ensembl"/>
        </authorList>
    </citation>
    <scope>IDENTIFICATION</scope>
</reference>
<dbReference type="GeneTree" id="ENSGT00940000154413"/>
<protein>
    <recommendedName>
        <fullName evidence="1">Immunoglobulin V-set domain-containing protein</fullName>
    </recommendedName>
</protein>
<dbReference type="Gene3D" id="2.60.40.10">
    <property type="entry name" value="Immunoglobulins"/>
    <property type="match status" value="1"/>
</dbReference>
<dbReference type="InterPro" id="IPR050150">
    <property type="entry name" value="IgV_Light_Chain"/>
</dbReference>
<evidence type="ECO:0000313" key="3">
    <source>
        <dbReference type="Proteomes" id="UP000694407"/>
    </source>
</evidence>
<organism evidence="2 3">
    <name type="scientific">Marmota marmota marmota</name>
    <name type="common">Alpine marmot</name>
    <dbReference type="NCBI Taxonomy" id="9994"/>
    <lineage>
        <taxon>Eukaryota</taxon>
        <taxon>Metazoa</taxon>
        <taxon>Chordata</taxon>
        <taxon>Craniata</taxon>
        <taxon>Vertebrata</taxon>
        <taxon>Euteleostomi</taxon>
        <taxon>Mammalia</taxon>
        <taxon>Eutheria</taxon>
        <taxon>Euarchontoglires</taxon>
        <taxon>Glires</taxon>
        <taxon>Rodentia</taxon>
        <taxon>Sciuromorpha</taxon>
        <taxon>Sciuridae</taxon>
        <taxon>Xerinae</taxon>
        <taxon>Marmotini</taxon>
        <taxon>Marmota</taxon>
    </lineage>
</organism>
<dbReference type="InterPro" id="IPR036179">
    <property type="entry name" value="Ig-like_dom_sf"/>
</dbReference>
<dbReference type="PANTHER" id="PTHR23267">
    <property type="entry name" value="IMMUNOGLOBULIN LIGHT CHAIN"/>
    <property type="match status" value="1"/>
</dbReference>
<dbReference type="Proteomes" id="UP000694407">
    <property type="component" value="Unplaced"/>
</dbReference>
<dbReference type="SUPFAM" id="SSF48726">
    <property type="entry name" value="Immunoglobulin"/>
    <property type="match status" value="1"/>
</dbReference>
<name>A0A8C6EYA7_MARMA</name>
<dbReference type="SMART" id="SM00406">
    <property type="entry name" value="IGv"/>
    <property type="match status" value="1"/>
</dbReference>
<sequence length="136" mass="14842">RETAQVTFLFSFYLRDHGRNCADTDSRLMVLSPGERATLTCRASQSVGSSFSLYQQKPGKAPICLIYGASSNASGIPAQFSGSGSGTDFTLTISILEPEDDAGVYYYMQSTWYPSTVVQPQTKTSLPGWPSCQLWC</sequence>